<feature type="binding site" evidence="9">
    <location>
        <position position="8"/>
    </location>
    <ligand>
        <name>Mg(2+)</name>
        <dbReference type="ChEBI" id="CHEBI:18420"/>
        <note>catalytic</note>
    </ligand>
</feature>
<evidence type="ECO:0000256" key="6">
    <source>
        <dbReference type="ARBA" id="ARBA00022801"/>
    </source>
</evidence>
<dbReference type="PANTHER" id="PTHR34405:SF3">
    <property type="entry name" value="CRISPR-ASSOCIATED ENDORIBONUCLEASE CAS2 3"/>
    <property type="match status" value="1"/>
</dbReference>
<evidence type="ECO:0000256" key="4">
    <source>
        <dbReference type="ARBA" id="ARBA00022723"/>
    </source>
</evidence>
<accession>A0A8K2A1C2</accession>
<protein>
    <recommendedName>
        <fullName evidence="9">CRISPR-associated endoribonuclease Cas2</fullName>
        <ecNumber evidence="9">3.1.-.-</ecNumber>
    </recommendedName>
</protein>
<dbReference type="Pfam" id="PF09827">
    <property type="entry name" value="CRISPR_Cas2"/>
    <property type="match status" value="1"/>
</dbReference>
<keyword evidence="12" id="KW-1185">Reference proteome</keyword>
<dbReference type="EMBL" id="WVIC01000038">
    <property type="protein sequence ID" value="NCJ08007.1"/>
    <property type="molecule type" value="Genomic_DNA"/>
</dbReference>
<keyword evidence="5 9" id="KW-0255">Endonuclease</keyword>
<organism evidence="11 12">
    <name type="scientific">Petrachloros mirabilis ULC683</name>
    <dbReference type="NCBI Taxonomy" id="2781853"/>
    <lineage>
        <taxon>Bacteria</taxon>
        <taxon>Bacillati</taxon>
        <taxon>Cyanobacteriota</taxon>
        <taxon>Cyanophyceae</taxon>
        <taxon>Synechococcales</taxon>
        <taxon>Petrachlorosaceae</taxon>
        <taxon>Petrachloros</taxon>
        <taxon>Petrachloros mirabilis</taxon>
    </lineage>
</organism>
<comment type="cofactor">
    <cofactor evidence="1 9">
        <name>Mg(2+)</name>
        <dbReference type="ChEBI" id="CHEBI:18420"/>
    </cofactor>
</comment>
<gene>
    <name evidence="9 11" type="primary">cas2</name>
    <name evidence="11" type="ORF">GS597_16130</name>
</gene>
<dbReference type="GO" id="GO:0043571">
    <property type="term" value="P:maintenance of CRISPR repeat elements"/>
    <property type="evidence" value="ECO:0007669"/>
    <property type="project" value="UniProtKB-UniRule"/>
</dbReference>
<reference evidence="11" key="1">
    <citation type="submission" date="2019-12" db="EMBL/GenBank/DDBJ databases">
        <title>High-Quality draft genome sequences of three cyanobacteria isolated from the limestone walls of the Old Cathedral of Coimbra.</title>
        <authorList>
            <person name="Tiago I."/>
            <person name="Soares F."/>
            <person name="Portugal A."/>
        </authorList>
    </citation>
    <scope>NUCLEOTIDE SEQUENCE [LARGE SCALE GENOMIC DNA]</scope>
    <source>
        <strain evidence="11">C</strain>
    </source>
</reference>
<evidence type="ECO:0000313" key="12">
    <source>
        <dbReference type="Proteomes" id="UP000607397"/>
    </source>
</evidence>
<dbReference type="CDD" id="cd09725">
    <property type="entry name" value="Cas2_I_II_III"/>
    <property type="match status" value="1"/>
</dbReference>
<evidence type="ECO:0000256" key="5">
    <source>
        <dbReference type="ARBA" id="ARBA00022759"/>
    </source>
</evidence>
<dbReference type="InterPro" id="IPR021127">
    <property type="entry name" value="CRISPR_associated_Cas2"/>
</dbReference>
<keyword evidence="7 9" id="KW-0460">Magnesium</keyword>
<dbReference type="HAMAP" id="MF_01471">
    <property type="entry name" value="Cas2"/>
    <property type="match status" value="1"/>
</dbReference>
<dbReference type="Proteomes" id="UP000607397">
    <property type="component" value="Unassembled WGS sequence"/>
</dbReference>
<dbReference type="GO" id="GO:0016787">
    <property type="term" value="F:hydrolase activity"/>
    <property type="evidence" value="ECO:0007669"/>
    <property type="project" value="UniProtKB-KW"/>
</dbReference>
<evidence type="ECO:0000256" key="1">
    <source>
        <dbReference type="ARBA" id="ARBA00001946"/>
    </source>
</evidence>
<keyword evidence="8 9" id="KW-0051">Antiviral defense</keyword>
<dbReference type="InterPro" id="IPR019199">
    <property type="entry name" value="Virulence_VapD/CRISPR_Cas2"/>
</dbReference>
<keyword evidence="4 9" id="KW-0479">Metal-binding</keyword>
<proteinExistence type="inferred from homology"/>
<dbReference type="Gene3D" id="3.30.70.240">
    <property type="match status" value="1"/>
</dbReference>
<dbReference type="GO" id="GO:0051607">
    <property type="term" value="P:defense response to virus"/>
    <property type="evidence" value="ECO:0007669"/>
    <property type="project" value="UniProtKB-UniRule"/>
</dbReference>
<dbReference type="RefSeq" id="WP_161826485.1">
    <property type="nucleotide sequence ID" value="NZ_WVIC01000038.1"/>
</dbReference>
<dbReference type="SUPFAM" id="SSF143430">
    <property type="entry name" value="TTP0101/SSO1404-like"/>
    <property type="match status" value="1"/>
</dbReference>
<comment type="subunit">
    <text evidence="9">Homodimer, forms a heterotetramer with a Cas1 homodimer.</text>
</comment>
<dbReference type="AlphaFoldDB" id="A0A8K2A1C2"/>
<dbReference type="GO" id="GO:0046872">
    <property type="term" value="F:metal ion binding"/>
    <property type="evidence" value="ECO:0007669"/>
    <property type="project" value="UniProtKB-UniRule"/>
</dbReference>
<comment type="caution">
    <text evidence="11">The sequence shown here is derived from an EMBL/GenBank/DDBJ whole genome shotgun (WGS) entry which is preliminary data.</text>
</comment>
<dbReference type="NCBIfam" id="TIGR01573">
    <property type="entry name" value="cas2"/>
    <property type="match status" value="1"/>
</dbReference>
<evidence type="ECO:0000256" key="8">
    <source>
        <dbReference type="ARBA" id="ARBA00023118"/>
    </source>
</evidence>
<evidence type="ECO:0000256" key="9">
    <source>
        <dbReference type="HAMAP-Rule" id="MF_01471"/>
    </source>
</evidence>
<dbReference type="EC" id="3.1.-.-" evidence="9"/>
<sequence length="92" mass="11001">MFYLVCYDVVEDRRRNQVATLFEGYGMRVQKSVFECVLTPEQYQMILKRLPQYLDLAVDQVRFYPMSPRHRKKVVVVGVQPTWQVDDHSFIV</sequence>
<comment type="function">
    <text evidence="9">CRISPR (clustered regularly interspaced short palindromic repeat), is an adaptive immune system that provides protection against mobile genetic elements (viruses, transposable elements and conjugative plasmids). CRISPR clusters contain sequences complementary to antecedent mobile elements and target invading nucleic acids. CRISPR clusters are transcribed and processed into CRISPR RNA (crRNA). Functions as a ssRNA-specific endoribonuclease. Involved in the integration of spacer DNA into the CRISPR cassette.</text>
</comment>
<evidence type="ECO:0000256" key="2">
    <source>
        <dbReference type="ARBA" id="ARBA00009959"/>
    </source>
</evidence>
<keyword evidence="3 9" id="KW-0540">Nuclease</keyword>
<comment type="similarity">
    <text evidence="2 9 10">Belongs to the CRISPR-associated endoribonuclease Cas2 protein family.</text>
</comment>
<evidence type="ECO:0000313" key="11">
    <source>
        <dbReference type="EMBL" id="NCJ08007.1"/>
    </source>
</evidence>
<evidence type="ECO:0000256" key="7">
    <source>
        <dbReference type="ARBA" id="ARBA00022842"/>
    </source>
</evidence>
<name>A0A8K2A1C2_9CYAN</name>
<dbReference type="GO" id="GO:0004521">
    <property type="term" value="F:RNA endonuclease activity"/>
    <property type="evidence" value="ECO:0007669"/>
    <property type="project" value="UniProtKB-UniRule"/>
</dbReference>
<dbReference type="PANTHER" id="PTHR34405">
    <property type="entry name" value="CRISPR-ASSOCIATED ENDORIBONUCLEASE CAS2"/>
    <property type="match status" value="1"/>
</dbReference>
<dbReference type="PIRSF" id="PIRSF032582">
    <property type="entry name" value="Cas2"/>
    <property type="match status" value="1"/>
</dbReference>
<evidence type="ECO:0000256" key="10">
    <source>
        <dbReference type="PIRNR" id="PIRNR032582"/>
    </source>
</evidence>
<evidence type="ECO:0000256" key="3">
    <source>
        <dbReference type="ARBA" id="ARBA00022722"/>
    </source>
</evidence>
<keyword evidence="6 9" id="KW-0378">Hydrolase</keyword>